<organism evidence="1">
    <name type="scientific">freshwater metagenome</name>
    <dbReference type="NCBI Taxonomy" id="449393"/>
    <lineage>
        <taxon>unclassified sequences</taxon>
        <taxon>metagenomes</taxon>
        <taxon>ecological metagenomes</taxon>
    </lineage>
</organism>
<proteinExistence type="predicted"/>
<dbReference type="AlphaFoldDB" id="A0A6J6GKZ0"/>
<reference evidence="1" key="1">
    <citation type="submission" date="2020-05" db="EMBL/GenBank/DDBJ databases">
        <authorList>
            <person name="Chiriac C."/>
            <person name="Salcher M."/>
            <person name="Ghai R."/>
            <person name="Kavagutti S V."/>
        </authorList>
    </citation>
    <scope>NUCLEOTIDE SEQUENCE</scope>
</reference>
<sequence>MSLHKLDHHRQQEHQVQVHSQLIQFPHLGLRLQVGLVKFRPRLHHLQHARCDFGGDRLRALMRSHHLLIYQKLHLLQLIFQQHQVLRKLKSLLLQHRKVLPLQQSCPLHVLLENPLGRAPQQFRLAPILWNPHQRELLLLTKQIIR</sequence>
<evidence type="ECO:0000313" key="1">
    <source>
        <dbReference type="EMBL" id="CAB4600373.1"/>
    </source>
</evidence>
<dbReference type="EMBL" id="CAEZUJ010000024">
    <property type="protein sequence ID" value="CAB4600373.1"/>
    <property type="molecule type" value="Genomic_DNA"/>
</dbReference>
<name>A0A6J6GKZ0_9ZZZZ</name>
<accession>A0A6J6GKZ0</accession>
<gene>
    <name evidence="1" type="ORF">UFOPK1811_00748</name>
</gene>
<protein>
    <submittedName>
        <fullName evidence="1">Unannotated protein</fullName>
    </submittedName>
</protein>